<evidence type="ECO:0000313" key="2">
    <source>
        <dbReference type="EMBL" id="CAD8082380.1"/>
    </source>
</evidence>
<dbReference type="OMA" id="YEDYCMY"/>
<protein>
    <submittedName>
        <fullName evidence="2">Uncharacterized protein</fullName>
    </submittedName>
</protein>
<reference evidence="2" key="1">
    <citation type="submission" date="2021-01" db="EMBL/GenBank/DDBJ databases">
        <authorList>
            <consortium name="Genoscope - CEA"/>
            <person name="William W."/>
        </authorList>
    </citation>
    <scope>NUCLEOTIDE SEQUENCE</scope>
</reference>
<keyword evidence="3" id="KW-1185">Reference proteome</keyword>
<name>A0A8S1MQC9_PARPR</name>
<comment type="caution">
    <text evidence="2">The sequence shown here is derived from an EMBL/GenBank/DDBJ whole genome shotgun (WGS) entry which is preliminary data.</text>
</comment>
<dbReference type="AlphaFoldDB" id="A0A8S1MQC9"/>
<gene>
    <name evidence="2" type="ORF">PPRIM_AZ9-3.1.T0670225</name>
</gene>
<sequence length="296" mass="33617">MKLILLFICFSLNYCSVPLVCSEAKKEYECQEVINGINECVWTGGQCRIKTCEMTTPPCDGDAYVGLSCSTSKLGCISVKQCSDIDNAPSCSSVTPSGKQCIWDQTCRMKQCKDNTQDNCRNINGQLCMYQNNQCTLITDCSDIVENDKCENINYHENLQCVLINNKCQRKQCDMIMNEEDCFNTVIQSEKCFYGQITEEKQGCLSCSMITDSCLCDHFNLFGCVWKQDHCYKQSCSTFTNIDQCNQAYDSLTCIWYSPLNQCITIQNANELDRQCDIYSFSSGLQLLLIVILFIF</sequence>
<evidence type="ECO:0000313" key="3">
    <source>
        <dbReference type="Proteomes" id="UP000688137"/>
    </source>
</evidence>
<feature type="signal peptide" evidence="1">
    <location>
        <begin position="1"/>
        <end position="15"/>
    </location>
</feature>
<keyword evidence="1" id="KW-0732">Signal</keyword>
<dbReference type="EMBL" id="CAJJDM010000070">
    <property type="protein sequence ID" value="CAD8082380.1"/>
    <property type="molecule type" value="Genomic_DNA"/>
</dbReference>
<evidence type="ECO:0000256" key="1">
    <source>
        <dbReference type="SAM" id="SignalP"/>
    </source>
</evidence>
<organism evidence="2 3">
    <name type="scientific">Paramecium primaurelia</name>
    <dbReference type="NCBI Taxonomy" id="5886"/>
    <lineage>
        <taxon>Eukaryota</taxon>
        <taxon>Sar</taxon>
        <taxon>Alveolata</taxon>
        <taxon>Ciliophora</taxon>
        <taxon>Intramacronucleata</taxon>
        <taxon>Oligohymenophorea</taxon>
        <taxon>Peniculida</taxon>
        <taxon>Parameciidae</taxon>
        <taxon>Paramecium</taxon>
    </lineage>
</organism>
<proteinExistence type="predicted"/>
<feature type="chain" id="PRO_5035908870" evidence="1">
    <location>
        <begin position="16"/>
        <end position="296"/>
    </location>
</feature>
<accession>A0A8S1MQC9</accession>
<dbReference type="Proteomes" id="UP000688137">
    <property type="component" value="Unassembled WGS sequence"/>
</dbReference>